<feature type="domain" description="Acyl-CoA thioesterase-like N-terminal HotDog" evidence="4">
    <location>
        <begin position="40"/>
        <end position="123"/>
    </location>
</feature>
<name>A0A6I4MFE0_9ACTN</name>
<comment type="caution">
    <text evidence="5">The sequence shown here is derived from an EMBL/GenBank/DDBJ whole genome shotgun (WGS) entry which is preliminary data.</text>
</comment>
<dbReference type="InterPro" id="IPR003703">
    <property type="entry name" value="Acyl_CoA_thio"/>
</dbReference>
<evidence type="ECO:0000313" key="5">
    <source>
        <dbReference type="EMBL" id="MWA00936.1"/>
    </source>
</evidence>
<sequence length="285" mass="31238">MTTSNGTSGTVGGTLSAAAWHDLRSLLDLTPTGADRFSAPATMTGHRTLFGGLVAALAVLAAGRTGRPGQLPHSLHAYFLRKASDFPFLDIRVHRIRDGRAFAVREVEVNQEGRTLFTMMASLHAAEAGDDWYEGEEGGVDDPATAVTVQPTQRLRDVGFPFEIRHVARPRADGFVPLHPMWLRHHRPLPADPLWQAAALTYISDLGVVMDARPPGSTLPHDFVGTSLDHTVWFHRPVRLDDWVLMESDPLNSSGGRALSNARIRDRSGRLVATVLQEGLHRRVD</sequence>
<reference evidence="5" key="1">
    <citation type="submission" date="2019-12" db="EMBL/GenBank/DDBJ databases">
        <title>Actinomadura physcomitrii sp. nov., a novel actinomycete isolated from moss [Physcomitrium sphaericum (Ludw) Fuernr].</title>
        <authorList>
            <person name="Zhuang X."/>
        </authorList>
    </citation>
    <scope>NUCLEOTIDE SEQUENCE [LARGE SCALE GENOMIC DNA]</scope>
    <source>
        <strain evidence="5">LD22</strain>
    </source>
</reference>
<dbReference type="AlphaFoldDB" id="A0A6I4MFE0"/>
<dbReference type="EMBL" id="WBMS02000007">
    <property type="protein sequence ID" value="MWA00936.1"/>
    <property type="molecule type" value="Genomic_DNA"/>
</dbReference>
<evidence type="ECO:0000259" key="4">
    <source>
        <dbReference type="Pfam" id="PF13622"/>
    </source>
</evidence>
<evidence type="ECO:0000256" key="1">
    <source>
        <dbReference type="ARBA" id="ARBA00006538"/>
    </source>
</evidence>
<dbReference type="CDD" id="cd03444">
    <property type="entry name" value="Thioesterase_II_repeat1"/>
    <property type="match status" value="1"/>
</dbReference>
<dbReference type="Proteomes" id="UP000462055">
    <property type="component" value="Unassembled WGS sequence"/>
</dbReference>
<organism evidence="5 6">
    <name type="scientific">Actinomadura physcomitrii</name>
    <dbReference type="NCBI Taxonomy" id="2650748"/>
    <lineage>
        <taxon>Bacteria</taxon>
        <taxon>Bacillati</taxon>
        <taxon>Actinomycetota</taxon>
        <taxon>Actinomycetes</taxon>
        <taxon>Streptosporangiales</taxon>
        <taxon>Thermomonosporaceae</taxon>
        <taxon>Actinomadura</taxon>
    </lineage>
</organism>
<dbReference type="GO" id="GO:0006637">
    <property type="term" value="P:acyl-CoA metabolic process"/>
    <property type="evidence" value="ECO:0007669"/>
    <property type="project" value="InterPro"/>
</dbReference>
<dbReference type="Pfam" id="PF13622">
    <property type="entry name" value="4HBT_3"/>
    <property type="match status" value="1"/>
</dbReference>
<dbReference type="PANTHER" id="PTHR11066">
    <property type="entry name" value="ACYL-COA THIOESTERASE"/>
    <property type="match status" value="1"/>
</dbReference>
<dbReference type="GO" id="GO:0009062">
    <property type="term" value="P:fatty acid catabolic process"/>
    <property type="evidence" value="ECO:0007669"/>
    <property type="project" value="TreeGrafter"/>
</dbReference>
<dbReference type="InterPro" id="IPR049449">
    <property type="entry name" value="TesB_ACOT8-like_N"/>
</dbReference>
<accession>A0A6I4MFE0</accession>
<dbReference type="InterPro" id="IPR042171">
    <property type="entry name" value="Acyl-CoA_hotdog"/>
</dbReference>
<dbReference type="Gene3D" id="2.40.160.210">
    <property type="entry name" value="Acyl-CoA thioesterase, double hotdog domain"/>
    <property type="match status" value="1"/>
</dbReference>
<keyword evidence="2" id="KW-0378">Hydrolase</keyword>
<gene>
    <name evidence="5" type="ORF">F8568_011180</name>
</gene>
<dbReference type="SUPFAM" id="SSF54637">
    <property type="entry name" value="Thioesterase/thiol ester dehydrase-isomerase"/>
    <property type="match status" value="2"/>
</dbReference>
<dbReference type="Pfam" id="PF02551">
    <property type="entry name" value="Acyl_CoA_thio"/>
    <property type="match status" value="1"/>
</dbReference>
<dbReference type="RefSeq" id="WP_151593460.1">
    <property type="nucleotide sequence ID" value="NZ_WBMS02000007.1"/>
</dbReference>
<evidence type="ECO:0000256" key="2">
    <source>
        <dbReference type="ARBA" id="ARBA00022801"/>
    </source>
</evidence>
<feature type="domain" description="Acyl-CoA thioesterase 2 C-terminal" evidence="3">
    <location>
        <begin position="181"/>
        <end position="280"/>
    </location>
</feature>
<comment type="similarity">
    <text evidence="1">Belongs to the C/M/P thioester hydrolase family.</text>
</comment>
<dbReference type="GO" id="GO:0047617">
    <property type="term" value="F:fatty acyl-CoA hydrolase activity"/>
    <property type="evidence" value="ECO:0007669"/>
    <property type="project" value="InterPro"/>
</dbReference>
<keyword evidence="6" id="KW-1185">Reference proteome</keyword>
<dbReference type="InterPro" id="IPR025652">
    <property type="entry name" value="TesB_C"/>
</dbReference>
<evidence type="ECO:0000313" key="6">
    <source>
        <dbReference type="Proteomes" id="UP000462055"/>
    </source>
</evidence>
<protein>
    <submittedName>
        <fullName evidence="5">Acyl-CoA thioesterase II</fullName>
    </submittedName>
</protein>
<dbReference type="InterPro" id="IPR029069">
    <property type="entry name" value="HotDog_dom_sf"/>
</dbReference>
<proteinExistence type="inferred from homology"/>
<evidence type="ECO:0000259" key="3">
    <source>
        <dbReference type="Pfam" id="PF02551"/>
    </source>
</evidence>
<dbReference type="PANTHER" id="PTHR11066:SF34">
    <property type="entry name" value="ACYL-COENZYME A THIOESTERASE 8"/>
    <property type="match status" value="1"/>
</dbReference>